<keyword evidence="2" id="KW-0446">Lipid-binding</keyword>
<dbReference type="InterPro" id="IPR000566">
    <property type="entry name" value="Lipocln_cytosolic_FA-bd_dom"/>
</dbReference>
<feature type="signal peptide" evidence="3">
    <location>
        <begin position="1"/>
        <end position="18"/>
    </location>
</feature>
<dbReference type="PANTHER" id="PTHR37437">
    <property type="entry name" value="LIPOCALIN-RELATED PROTEIN-RELATED"/>
    <property type="match status" value="1"/>
</dbReference>
<dbReference type="InParanoid" id="A0A1S3KH71"/>
<accession>A0A1S3KH71</accession>
<dbReference type="OMA" id="LLDYWIF"/>
<evidence type="ECO:0000256" key="3">
    <source>
        <dbReference type="PIRNR" id="PIRNR036893"/>
    </source>
</evidence>
<dbReference type="Gene3D" id="2.40.128.20">
    <property type="match status" value="1"/>
</dbReference>
<dbReference type="Proteomes" id="UP000085678">
    <property type="component" value="Unplaced"/>
</dbReference>
<dbReference type="GeneID" id="106181955"/>
<protein>
    <submittedName>
        <fullName evidence="6">Uncharacterized protein LOC106181955</fullName>
    </submittedName>
</protein>
<gene>
    <name evidence="6" type="primary">LOC106181955</name>
</gene>
<dbReference type="KEGG" id="lak:106181955"/>
<dbReference type="RefSeq" id="XP_013421978.1">
    <property type="nucleotide sequence ID" value="XM_013566524.1"/>
</dbReference>
<dbReference type="CDD" id="cd19438">
    <property type="entry name" value="lipocalin_Blc-like"/>
    <property type="match status" value="1"/>
</dbReference>
<reference evidence="6" key="1">
    <citation type="submission" date="2025-08" db="UniProtKB">
        <authorList>
            <consortium name="RefSeq"/>
        </authorList>
    </citation>
    <scope>IDENTIFICATION</scope>
    <source>
        <tissue evidence="6">Gonads</tissue>
    </source>
</reference>
<dbReference type="OrthoDB" id="565904at2759"/>
<evidence type="ECO:0000313" key="6">
    <source>
        <dbReference type="RefSeq" id="XP_013421978.1"/>
    </source>
</evidence>
<organism evidence="5 6">
    <name type="scientific">Lingula anatina</name>
    <name type="common">Brachiopod</name>
    <name type="synonym">Lingula unguis</name>
    <dbReference type="NCBI Taxonomy" id="7574"/>
    <lineage>
        <taxon>Eukaryota</taxon>
        <taxon>Metazoa</taxon>
        <taxon>Spiralia</taxon>
        <taxon>Lophotrochozoa</taxon>
        <taxon>Brachiopoda</taxon>
        <taxon>Linguliformea</taxon>
        <taxon>Lingulata</taxon>
        <taxon>Lingulida</taxon>
        <taxon>Linguloidea</taxon>
        <taxon>Lingulidae</taxon>
        <taxon>Lingula</taxon>
    </lineage>
</organism>
<dbReference type="GO" id="GO:0008289">
    <property type="term" value="F:lipid binding"/>
    <property type="evidence" value="ECO:0007669"/>
    <property type="project" value="UniProtKB-KW"/>
</dbReference>
<name>A0A1S3KH71_LINAN</name>
<dbReference type="AlphaFoldDB" id="A0A1S3KH71"/>
<dbReference type="InterPro" id="IPR012674">
    <property type="entry name" value="Calycin"/>
</dbReference>
<dbReference type="InterPro" id="IPR047202">
    <property type="entry name" value="Lipocalin_Blc-like_dom"/>
</dbReference>
<sequence>MQILNVLLALALVASSSAFLAGLFKESIATVSQIDVNKYTGRWYQVYLSRWSSIFAPKGYCVTATYGKFNDTTITVFNSGRKGGPTGEEQAIRGHAYATEESGKFKLNLAGVPFTGNYWVIKLGPVINGQYQYSVVSDTNRLGLYVLARDPETFKKYDAEVKEFLNKNHYNEWLNEPLPSYHDKDCIYPPMPTN</sequence>
<dbReference type="SUPFAM" id="SSF50814">
    <property type="entry name" value="Lipocalins"/>
    <property type="match status" value="1"/>
</dbReference>
<feature type="domain" description="Lipocalin/cytosolic fatty-acid binding" evidence="4">
    <location>
        <begin position="34"/>
        <end position="156"/>
    </location>
</feature>
<evidence type="ECO:0000313" key="5">
    <source>
        <dbReference type="Proteomes" id="UP000085678"/>
    </source>
</evidence>
<dbReference type="PANTHER" id="PTHR37437:SF1">
    <property type="entry name" value="LIPOCALIN-RELATED PROTEIN"/>
    <property type="match status" value="1"/>
</dbReference>
<feature type="chain" id="PRO_5013435281" evidence="3">
    <location>
        <begin position="19"/>
        <end position="194"/>
    </location>
</feature>
<comment type="similarity">
    <text evidence="1 3">Belongs to the calycin superfamily. Lipocalin family.</text>
</comment>
<dbReference type="Pfam" id="PF08212">
    <property type="entry name" value="Lipocalin_2"/>
    <property type="match status" value="1"/>
</dbReference>
<evidence type="ECO:0000259" key="4">
    <source>
        <dbReference type="Pfam" id="PF08212"/>
    </source>
</evidence>
<keyword evidence="3" id="KW-0732">Signal</keyword>
<dbReference type="PIRSF" id="PIRSF036893">
    <property type="entry name" value="Lipocalin_ApoD"/>
    <property type="match status" value="1"/>
</dbReference>
<keyword evidence="5" id="KW-1185">Reference proteome</keyword>
<evidence type="ECO:0000256" key="1">
    <source>
        <dbReference type="ARBA" id="ARBA00006889"/>
    </source>
</evidence>
<evidence type="ECO:0000256" key="2">
    <source>
        <dbReference type="ARBA" id="ARBA00023121"/>
    </source>
</evidence>
<dbReference type="InterPro" id="IPR022271">
    <property type="entry name" value="Lipocalin_ApoD"/>
</dbReference>
<proteinExistence type="inferred from homology"/>